<dbReference type="GO" id="GO:0071555">
    <property type="term" value="P:cell wall organization"/>
    <property type="evidence" value="ECO:0007669"/>
    <property type="project" value="UniProtKB-KW"/>
</dbReference>
<feature type="binding site" evidence="18">
    <location>
        <position position="109"/>
    </location>
    <ligand>
        <name>Mg(2+)</name>
        <dbReference type="ChEBI" id="CHEBI:18420"/>
    </ligand>
</feature>
<dbReference type="GO" id="GO:0019134">
    <property type="term" value="F:glucosamine-1-phosphate N-acetyltransferase activity"/>
    <property type="evidence" value="ECO:0007669"/>
    <property type="project" value="UniProtKB-UniRule"/>
</dbReference>
<reference evidence="22 23" key="1">
    <citation type="submission" date="2020-08" db="EMBL/GenBank/DDBJ databases">
        <title>Genome sequencing of Purple Non-Sulfur Bacteria from various extreme environments.</title>
        <authorList>
            <person name="Mayer M."/>
        </authorList>
    </citation>
    <scope>NUCLEOTIDE SEQUENCE [LARGE SCALE GENOMIC DNA]</scope>
    <source>
        <strain evidence="22 23">2761</strain>
    </source>
</reference>
<evidence type="ECO:0000256" key="14">
    <source>
        <dbReference type="ARBA" id="ARBA00023316"/>
    </source>
</evidence>
<evidence type="ECO:0000256" key="17">
    <source>
        <dbReference type="ARBA" id="ARBA00049628"/>
    </source>
</evidence>
<dbReference type="InterPro" id="IPR050065">
    <property type="entry name" value="GlmU-like"/>
</dbReference>
<dbReference type="GO" id="GO:0009245">
    <property type="term" value="P:lipid A biosynthetic process"/>
    <property type="evidence" value="ECO:0007669"/>
    <property type="project" value="UniProtKB-UniRule"/>
</dbReference>
<dbReference type="InterPro" id="IPR001451">
    <property type="entry name" value="Hexapep"/>
</dbReference>
<evidence type="ECO:0000256" key="5">
    <source>
        <dbReference type="ARBA" id="ARBA00022679"/>
    </source>
</evidence>
<feature type="binding site" evidence="18">
    <location>
        <position position="231"/>
    </location>
    <ligand>
        <name>Mg(2+)</name>
        <dbReference type="ChEBI" id="CHEBI:18420"/>
    </ligand>
</feature>
<dbReference type="GO" id="GO:0003977">
    <property type="term" value="F:UDP-N-acetylglucosamine diphosphorylase activity"/>
    <property type="evidence" value="ECO:0007669"/>
    <property type="project" value="UniProtKB-UniRule"/>
</dbReference>
<evidence type="ECO:0000259" key="21">
    <source>
        <dbReference type="Pfam" id="PF25087"/>
    </source>
</evidence>
<evidence type="ECO:0000256" key="12">
    <source>
        <dbReference type="ARBA" id="ARBA00023268"/>
    </source>
</evidence>
<dbReference type="UniPathway" id="UPA00113">
    <property type="reaction ID" value="UER00532"/>
</dbReference>
<evidence type="ECO:0000256" key="10">
    <source>
        <dbReference type="ARBA" id="ARBA00022960"/>
    </source>
</evidence>
<comment type="subunit">
    <text evidence="18">Homotrimer.</text>
</comment>
<dbReference type="EMBL" id="JACIGE010000001">
    <property type="protein sequence ID" value="MBB4245966.1"/>
    <property type="molecule type" value="Genomic_DNA"/>
</dbReference>
<evidence type="ECO:0000256" key="18">
    <source>
        <dbReference type="HAMAP-Rule" id="MF_01631"/>
    </source>
</evidence>
<dbReference type="Gene3D" id="2.160.10.10">
    <property type="entry name" value="Hexapeptide repeat proteins"/>
    <property type="match status" value="1"/>
</dbReference>
<dbReference type="PANTHER" id="PTHR43584">
    <property type="entry name" value="NUCLEOTIDYL TRANSFERASE"/>
    <property type="match status" value="1"/>
</dbReference>
<dbReference type="GO" id="GO:0000902">
    <property type="term" value="P:cell morphogenesis"/>
    <property type="evidence" value="ECO:0007669"/>
    <property type="project" value="UniProtKB-UniRule"/>
</dbReference>
<dbReference type="GO" id="GO:0009252">
    <property type="term" value="P:peptidoglycan biosynthetic process"/>
    <property type="evidence" value="ECO:0007669"/>
    <property type="project" value="UniProtKB-UniRule"/>
</dbReference>
<name>A0A840G1Y3_RHOTE</name>
<feature type="binding site" evidence="18">
    <location>
        <position position="427"/>
    </location>
    <ligand>
        <name>acetyl-CoA</name>
        <dbReference type="ChEBI" id="CHEBI:57288"/>
    </ligand>
</feature>
<evidence type="ECO:0000256" key="19">
    <source>
        <dbReference type="SAM" id="MobiDB-lite"/>
    </source>
</evidence>
<feature type="binding site" evidence="18">
    <location>
        <begin position="390"/>
        <end position="391"/>
    </location>
    <ligand>
        <name>acetyl-CoA</name>
        <dbReference type="ChEBI" id="CHEBI:57288"/>
    </ligand>
</feature>
<feature type="region of interest" description="Pyrophosphorylase" evidence="18">
    <location>
        <begin position="1"/>
        <end position="233"/>
    </location>
</feature>
<dbReference type="GO" id="GO:0006048">
    <property type="term" value="P:UDP-N-acetylglucosamine biosynthetic process"/>
    <property type="evidence" value="ECO:0007669"/>
    <property type="project" value="UniProtKB-UniPathway"/>
</dbReference>
<evidence type="ECO:0000259" key="20">
    <source>
        <dbReference type="Pfam" id="PF12804"/>
    </source>
</evidence>
<keyword evidence="6 18" id="KW-0548">Nucleotidyltransferase</keyword>
<dbReference type="InterPro" id="IPR011004">
    <property type="entry name" value="Trimer_LpxA-like_sf"/>
</dbReference>
<dbReference type="InterPro" id="IPR025877">
    <property type="entry name" value="MobA-like_NTP_Trfase"/>
</dbReference>
<dbReference type="PANTHER" id="PTHR43584:SF3">
    <property type="entry name" value="BIFUNCTIONAL PROTEIN GLMU"/>
    <property type="match status" value="1"/>
</dbReference>
<organism evidence="22 23">
    <name type="scientific">Rhodocyclus tenuis</name>
    <name type="common">Rhodospirillum tenue</name>
    <dbReference type="NCBI Taxonomy" id="1066"/>
    <lineage>
        <taxon>Bacteria</taxon>
        <taxon>Pseudomonadati</taxon>
        <taxon>Pseudomonadota</taxon>
        <taxon>Betaproteobacteria</taxon>
        <taxon>Rhodocyclales</taxon>
        <taxon>Rhodocyclaceae</taxon>
        <taxon>Rhodocyclus</taxon>
    </lineage>
</organism>
<feature type="binding site" evidence="18">
    <location>
        <position position="337"/>
    </location>
    <ligand>
        <name>UDP-N-acetyl-alpha-D-glucosamine</name>
        <dbReference type="ChEBI" id="CHEBI:57705"/>
    </ligand>
</feature>
<protein>
    <recommendedName>
        <fullName evidence="18">Bifunctional protein GlmU</fullName>
    </recommendedName>
    <domain>
        <recommendedName>
            <fullName evidence="18">UDP-N-acetylglucosamine pyrophosphorylase</fullName>
            <ecNumber evidence="18">2.7.7.23</ecNumber>
        </recommendedName>
        <alternativeName>
            <fullName evidence="18">N-acetylglucosamine-1-phosphate uridyltransferase</fullName>
        </alternativeName>
    </domain>
    <domain>
        <recommendedName>
            <fullName evidence="18">Glucosamine-1-phosphate N-acetyltransferase</fullName>
            <ecNumber evidence="18">2.3.1.157</ecNumber>
        </recommendedName>
    </domain>
</protein>
<dbReference type="NCBIfam" id="TIGR01173">
    <property type="entry name" value="glmU"/>
    <property type="match status" value="1"/>
</dbReference>
<comment type="catalytic activity">
    <reaction evidence="16 18">
        <text>N-acetyl-alpha-D-glucosamine 1-phosphate + UTP + H(+) = UDP-N-acetyl-alpha-D-glucosamine + diphosphate</text>
        <dbReference type="Rhea" id="RHEA:13509"/>
        <dbReference type="ChEBI" id="CHEBI:15378"/>
        <dbReference type="ChEBI" id="CHEBI:33019"/>
        <dbReference type="ChEBI" id="CHEBI:46398"/>
        <dbReference type="ChEBI" id="CHEBI:57705"/>
        <dbReference type="ChEBI" id="CHEBI:57776"/>
        <dbReference type="EC" id="2.7.7.23"/>
    </reaction>
</comment>
<keyword evidence="11 18" id="KW-0573">Peptidoglycan synthesis</keyword>
<evidence type="ECO:0000256" key="1">
    <source>
        <dbReference type="ARBA" id="ARBA00004496"/>
    </source>
</evidence>
<dbReference type="GO" id="GO:0005737">
    <property type="term" value="C:cytoplasm"/>
    <property type="evidence" value="ECO:0007669"/>
    <property type="project" value="UniProtKB-SubCell"/>
</dbReference>
<dbReference type="Pfam" id="PF25087">
    <property type="entry name" value="GMPPB_C"/>
    <property type="match status" value="1"/>
</dbReference>
<keyword evidence="13 18" id="KW-0012">Acyltransferase</keyword>
<evidence type="ECO:0000256" key="9">
    <source>
        <dbReference type="ARBA" id="ARBA00022842"/>
    </source>
</evidence>
<keyword evidence="9 18" id="KW-0460">Magnesium</keyword>
<comment type="pathway">
    <text evidence="18">Nucleotide-sugar biosynthesis; UDP-N-acetyl-alpha-D-glucosamine biosynthesis; N-acetyl-alpha-D-glucosamine 1-phosphate from alpha-D-glucosamine 6-phosphate (route II): step 2/2.</text>
</comment>
<dbReference type="CDD" id="cd03353">
    <property type="entry name" value="LbH_GlmU_C"/>
    <property type="match status" value="1"/>
</dbReference>
<sequence>MNDPLMNIVILAAGQGKRMHSALPKVLQPLAGRALLAHVIATARSLAPQRLCIVYGHGGDAVRSALDAPDLAWALQEPQLGTGHAVQQALPHLGDDSPTAGSTLVLYGDVPLTSAATLRNLLHASGDGVGLLTAELADPTGYGRIVRDAAGAVQAIVEQKDATPTQRAIREINTGIMVLPTQQLAGWLGRLSNDNAQGEYYLTDLVALAVADGVPVRTATVSDAWETAGVNSKVQLAELERVVQRRIAERLMEQGVRLADPARIDVRGELVCGRDVFIDVNCVFEGEVSIDEAAEIGPNCVLKNARIGAGARLAAFSHIENAIVGPDNVIGPFARLRPGTELGADVHVGNFVELKNARVAAHSKANHLAYVGDAVIGSRVNIGAGTITCNYDGANKHLTTIEDDAFIGSDTQLVAPVTVGRGATLGAGTTLTRDAPPDALTVSRARQTTIPGWQRPTKKPKKD</sequence>
<evidence type="ECO:0000256" key="4">
    <source>
        <dbReference type="ARBA" id="ARBA00022490"/>
    </source>
</evidence>
<feature type="binding site" evidence="18">
    <location>
        <begin position="11"/>
        <end position="14"/>
    </location>
    <ligand>
        <name>UDP-N-acetyl-alpha-D-glucosamine</name>
        <dbReference type="ChEBI" id="CHEBI:57705"/>
    </ligand>
</feature>
<keyword evidence="12 18" id="KW-0511">Multifunctional enzyme</keyword>
<accession>A0A840G1Y3</accession>
<feature type="binding site" evidence="18">
    <location>
        <position position="76"/>
    </location>
    <ligand>
        <name>UDP-N-acetyl-alpha-D-glucosamine</name>
        <dbReference type="ChEBI" id="CHEBI:57705"/>
    </ligand>
</feature>
<comment type="catalytic activity">
    <reaction evidence="15 18">
        <text>alpha-D-glucosamine 1-phosphate + acetyl-CoA = N-acetyl-alpha-D-glucosamine 1-phosphate + CoA + H(+)</text>
        <dbReference type="Rhea" id="RHEA:13725"/>
        <dbReference type="ChEBI" id="CHEBI:15378"/>
        <dbReference type="ChEBI" id="CHEBI:57287"/>
        <dbReference type="ChEBI" id="CHEBI:57288"/>
        <dbReference type="ChEBI" id="CHEBI:57776"/>
        <dbReference type="ChEBI" id="CHEBI:58516"/>
        <dbReference type="EC" id="2.3.1.157"/>
    </reaction>
</comment>
<keyword evidence="14 18" id="KW-0961">Cell wall biogenesis/degradation</keyword>
<evidence type="ECO:0000256" key="2">
    <source>
        <dbReference type="ARBA" id="ARBA00007707"/>
    </source>
</evidence>
<proteinExistence type="inferred from homology"/>
<dbReference type="CDD" id="cd02540">
    <property type="entry name" value="GT2_GlmU_N_bac"/>
    <property type="match status" value="1"/>
</dbReference>
<comment type="similarity">
    <text evidence="2 18">In the C-terminal section; belongs to the transferase hexapeptide repeat family.</text>
</comment>
<comment type="subcellular location">
    <subcellularLocation>
        <location evidence="1 18">Cytoplasm</location>
    </subcellularLocation>
</comment>
<dbReference type="UniPathway" id="UPA00973"/>
<feature type="domain" description="Mannose-1-phosphate guanyltransferase C-terminal" evidence="21">
    <location>
        <begin position="268"/>
        <end position="364"/>
    </location>
</feature>
<gene>
    <name evidence="18" type="primary">glmU</name>
    <name evidence="22" type="ORF">GGD90_000315</name>
</gene>
<feature type="binding site" evidence="18">
    <location>
        <position position="143"/>
    </location>
    <ligand>
        <name>UDP-N-acetyl-alpha-D-glucosamine</name>
        <dbReference type="ChEBI" id="CHEBI:57705"/>
    </ligand>
</feature>
<feature type="binding site" evidence="18">
    <location>
        <position position="444"/>
    </location>
    <ligand>
        <name>acetyl-CoA</name>
        <dbReference type="ChEBI" id="CHEBI:57288"/>
    </ligand>
</feature>
<keyword evidence="4 18" id="KW-0963">Cytoplasm</keyword>
<evidence type="ECO:0000256" key="6">
    <source>
        <dbReference type="ARBA" id="ARBA00022695"/>
    </source>
</evidence>
<feature type="binding site" evidence="18">
    <location>
        <position position="355"/>
    </location>
    <ligand>
        <name>UDP-N-acetyl-alpha-D-glucosamine</name>
        <dbReference type="ChEBI" id="CHEBI:57705"/>
    </ligand>
</feature>
<feature type="region of interest" description="Disordered" evidence="19">
    <location>
        <begin position="427"/>
        <end position="463"/>
    </location>
</feature>
<evidence type="ECO:0000256" key="15">
    <source>
        <dbReference type="ARBA" id="ARBA00048247"/>
    </source>
</evidence>
<dbReference type="EC" id="2.7.7.23" evidence="18"/>
<evidence type="ECO:0000256" key="8">
    <source>
        <dbReference type="ARBA" id="ARBA00022737"/>
    </source>
</evidence>
<evidence type="ECO:0000256" key="16">
    <source>
        <dbReference type="ARBA" id="ARBA00048493"/>
    </source>
</evidence>
<feature type="binding site" evidence="18">
    <location>
        <position position="173"/>
    </location>
    <ligand>
        <name>UDP-N-acetyl-alpha-D-glucosamine</name>
        <dbReference type="ChEBI" id="CHEBI:57705"/>
    </ligand>
</feature>
<keyword evidence="5 18" id="KW-0808">Transferase</keyword>
<feature type="binding site" evidence="18">
    <location>
        <position position="158"/>
    </location>
    <ligand>
        <name>UDP-N-acetyl-alpha-D-glucosamine</name>
        <dbReference type="ChEBI" id="CHEBI:57705"/>
    </ligand>
</feature>
<feature type="active site" description="Proton acceptor" evidence="18">
    <location>
        <position position="367"/>
    </location>
</feature>
<feature type="domain" description="MobA-like NTP transferase" evidence="20">
    <location>
        <begin position="9"/>
        <end position="128"/>
    </location>
</feature>
<dbReference type="SUPFAM" id="SSF51161">
    <property type="entry name" value="Trimeric LpxA-like enzymes"/>
    <property type="match status" value="1"/>
</dbReference>
<keyword evidence="7 18" id="KW-0479">Metal-binding</keyword>
<dbReference type="Proteomes" id="UP000587070">
    <property type="component" value="Unassembled WGS sequence"/>
</dbReference>
<dbReference type="Pfam" id="PF12804">
    <property type="entry name" value="NTP_transf_3"/>
    <property type="match status" value="1"/>
</dbReference>
<feature type="binding site" evidence="18">
    <location>
        <position position="381"/>
    </location>
    <ligand>
        <name>UDP-N-acetyl-alpha-D-glucosamine</name>
        <dbReference type="ChEBI" id="CHEBI:57705"/>
    </ligand>
</feature>
<comment type="caution">
    <text evidence="22">The sequence shown here is derived from an EMBL/GenBank/DDBJ whole genome shotgun (WGS) entry which is preliminary data.</text>
</comment>
<keyword evidence="10 18" id="KW-0133">Cell shape</keyword>
<evidence type="ECO:0000256" key="13">
    <source>
        <dbReference type="ARBA" id="ARBA00023315"/>
    </source>
</evidence>
<dbReference type="Gene3D" id="3.90.550.10">
    <property type="entry name" value="Spore Coat Polysaccharide Biosynthesis Protein SpsA, Chain A"/>
    <property type="match status" value="1"/>
</dbReference>
<dbReference type="EC" id="2.3.1.157" evidence="18"/>
<keyword evidence="8 18" id="KW-0677">Repeat</keyword>
<feature type="binding site" evidence="18">
    <location>
        <position position="25"/>
    </location>
    <ligand>
        <name>UDP-N-acetyl-alpha-D-glucosamine</name>
        <dbReference type="ChEBI" id="CHEBI:57705"/>
    </ligand>
</feature>
<evidence type="ECO:0000256" key="11">
    <source>
        <dbReference type="ARBA" id="ARBA00022984"/>
    </source>
</evidence>
<dbReference type="InterPro" id="IPR029044">
    <property type="entry name" value="Nucleotide-diphossugar_trans"/>
</dbReference>
<comment type="pathway">
    <text evidence="18">Bacterial outer membrane biogenesis; LPS lipid A biosynthesis.</text>
</comment>
<feature type="binding site" evidence="18">
    <location>
        <position position="231"/>
    </location>
    <ligand>
        <name>UDP-N-acetyl-alpha-D-glucosamine</name>
        <dbReference type="ChEBI" id="CHEBI:57705"/>
    </ligand>
</feature>
<dbReference type="GO" id="GO:0008360">
    <property type="term" value="P:regulation of cell shape"/>
    <property type="evidence" value="ECO:0007669"/>
    <property type="project" value="UniProtKB-KW"/>
</dbReference>
<evidence type="ECO:0000313" key="22">
    <source>
        <dbReference type="EMBL" id="MBB4245966.1"/>
    </source>
</evidence>
<dbReference type="InterPro" id="IPR038009">
    <property type="entry name" value="GlmU_C_LbH"/>
</dbReference>
<evidence type="ECO:0000313" key="23">
    <source>
        <dbReference type="Proteomes" id="UP000587070"/>
    </source>
</evidence>
<dbReference type="GO" id="GO:0016020">
    <property type="term" value="C:membrane"/>
    <property type="evidence" value="ECO:0007669"/>
    <property type="project" value="GOC"/>
</dbReference>
<comment type="function">
    <text evidence="17 18">Catalyzes the last two sequential reactions in the de novo biosynthetic pathway for UDP-N-acetylglucosamine (UDP-GlcNAc). The C-terminal domain catalyzes the transfer of acetyl group from acetyl coenzyme A to glucosamine-1-phosphate (GlcN-1-P) to produce N-acetylglucosamine-1-phosphate (GlcNAc-1-P), which is converted into UDP-GlcNAc by the transfer of uridine 5-monophosphate (from uridine 5-triphosphate), a reaction catalyzed by the N-terminal domain.</text>
</comment>
<dbReference type="InterPro" id="IPR005882">
    <property type="entry name" value="Bifunctional_GlmU"/>
</dbReference>
<keyword evidence="23" id="KW-1185">Reference proteome</keyword>
<feature type="region of interest" description="N-acetyltransferase" evidence="18">
    <location>
        <begin position="255"/>
        <end position="463"/>
    </location>
</feature>
<feature type="binding site" evidence="18">
    <location>
        <begin position="107"/>
        <end position="109"/>
    </location>
    <ligand>
        <name>UDP-N-acetyl-alpha-D-glucosamine</name>
        <dbReference type="ChEBI" id="CHEBI:57705"/>
    </ligand>
</feature>
<dbReference type="AlphaFoldDB" id="A0A840G1Y3"/>
<dbReference type="GO" id="GO:0000287">
    <property type="term" value="F:magnesium ion binding"/>
    <property type="evidence" value="ECO:0007669"/>
    <property type="project" value="UniProtKB-UniRule"/>
</dbReference>
<feature type="binding site" evidence="18">
    <location>
        <position position="384"/>
    </location>
    <ligand>
        <name>acetyl-CoA</name>
        <dbReference type="ChEBI" id="CHEBI:57288"/>
    </ligand>
</feature>
<feature type="binding site" evidence="18">
    <location>
        <begin position="81"/>
        <end position="82"/>
    </location>
    <ligand>
        <name>UDP-N-acetyl-alpha-D-glucosamine</name>
        <dbReference type="ChEBI" id="CHEBI:57705"/>
    </ligand>
</feature>
<evidence type="ECO:0000256" key="3">
    <source>
        <dbReference type="ARBA" id="ARBA00007947"/>
    </source>
</evidence>
<dbReference type="InterPro" id="IPR056729">
    <property type="entry name" value="GMPPB_C"/>
</dbReference>
<comment type="cofactor">
    <cofactor evidence="18">
        <name>Mg(2+)</name>
        <dbReference type="ChEBI" id="CHEBI:18420"/>
    </cofactor>
    <text evidence="18">Binds 1 Mg(2+) ion per subunit.</text>
</comment>
<comment type="pathway">
    <text evidence="18">Nucleotide-sugar biosynthesis; UDP-N-acetyl-alpha-D-glucosamine biosynthesis; UDP-N-acetyl-alpha-D-glucosamine from N-acetyl-alpha-D-glucosamine 1-phosphate: step 1/1.</text>
</comment>
<comment type="similarity">
    <text evidence="3 18">In the N-terminal section; belongs to the N-acetylglucosamine-1-phosphate uridyltransferase family.</text>
</comment>
<feature type="binding site" evidence="18">
    <location>
        <position position="409"/>
    </location>
    <ligand>
        <name>acetyl-CoA</name>
        <dbReference type="ChEBI" id="CHEBI:57288"/>
    </ligand>
</feature>
<dbReference type="HAMAP" id="MF_01631">
    <property type="entry name" value="GlmU"/>
    <property type="match status" value="1"/>
</dbReference>
<evidence type="ECO:0000256" key="7">
    <source>
        <dbReference type="ARBA" id="ARBA00022723"/>
    </source>
</evidence>
<feature type="binding site" evidence="18">
    <location>
        <position position="370"/>
    </location>
    <ligand>
        <name>UDP-N-acetyl-alpha-D-glucosamine</name>
        <dbReference type="ChEBI" id="CHEBI:57705"/>
    </ligand>
</feature>
<feature type="region of interest" description="Linker" evidence="18">
    <location>
        <begin position="234"/>
        <end position="254"/>
    </location>
</feature>
<dbReference type="Pfam" id="PF00132">
    <property type="entry name" value="Hexapep"/>
    <property type="match status" value="1"/>
</dbReference>
<dbReference type="SUPFAM" id="SSF53448">
    <property type="entry name" value="Nucleotide-diphospho-sugar transferases"/>
    <property type="match status" value="1"/>
</dbReference>